<gene>
    <name evidence="11" type="ORF">SAMN05216188_12931</name>
</gene>
<keyword evidence="5 8" id="KW-1133">Transmembrane helix</keyword>
<keyword evidence="4 11" id="KW-0067">ATP-binding</keyword>
<dbReference type="InterPro" id="IPR003439">
    <property type="entry name" value="ABC_transporter-like_ATP-bd"/>
</dbReference>
<evidence type="ECO:0000313" key="11">
    <source>
        <dbReference type="EMBL" id="SES26930.1"/>
    </source>
</evidence>
<keyword evidence="12" id="KW-1185">Reference proteome</keyword>
<dbReference type="SMART" id="SM00382">
    <property type="entry name" value="AAA"/>
    <property type="match status" value="1"/>
</dbReference>
<dbReference type="PROSITE" id="PS00211">
    <property type="entry name" value="ABC_TRANSPORTER_1"/>
    <property type="match status" value="1"/>
</dbReference>
<evidence type="ECO:0000256" key="5">
    <source>
        <dbReference type="ARBA" id="ARBA00022989"/>
    </source>
</evidence>
<dbReference type="InterPro" id="IPR027417">
    <property type="entry name" value="P-loop_NTPase"/>
</dbReference>
<comment type="subcellular location">
    <subcellularLocation>
        <location evidence="1">Cell membrane</location>
        <topology evidence="1">Multi-pass membrane protein</topology>
    </subcellularLocation>
</comment>
<feature type="domain" description="ABC transmembrane type-1" evidence="10">
    <location>
        <begin position="51"/>
        <end position="316"/>
    </location>
</feature>
<dbReference type="PANTHER" id="PTHR43394">
    <property type="entry name" value="ATP-DEPENDENT PERMEASE MDL1, MITOCHONDRIAL"/>
    <property type="match status" value="1"/>
</dbReference>
<evidence type="ECO:0000259" key="10">
    <source>
        <dbReference type="PROSITE" id="PS50929"/>
    </source>
</evidence>
<evidence type="ECO:0000256" key="1">
    <source>
        <dbReference type="ARBA" id="ARBA00004651"/>
    </source>
</evidence>
<evidence type="ECO:0000256" key="6">
    <source>
        <dbReference type="ARBA" id="ARBA00023136"/>
    </source>
</evidence>
<dbReference type="AlphaFoldDB" id="A0A1H9VYT5"/>
<dbReference type="SUPFAM" id="SSF52540">
    <property type="entry name" value="P-loop containing nucleoside triphosphate hydrolases"/>
    <property type="match status" value="1"/>
</dbReference>
<accession>A0A1H9VYT5</accession>
<feature type="transmembrane region" description="Helical" evidence="8">
    <location>
        <begin position="262"/>
        <end position="281"/>
    </location>
</feature>
<dbReference type="EMBL" id="FOFR01000029">
    <property type="protein sequence ID" value="SES26930.1"/>
    <property type="molecule type" value="Genomic_DNA"/>
</dbReference>
<keyword evidence="6 8" id="KW-0472">Membrane</keyword>
<dbReference type="Pfam" id="PF00664">
    <property type="entry name" value="ABC_membrane"/>
    <property type="match status" value="1"/>
</dbReference>
<dbReference type="PROSITE" id="PS50893">
    <property type="entry name" value="ABC_TRANSPORTER_2"/>
    <property type="match status" value="1"/>
</dbReference>
<reference evidence="12" key="1">
    <citation type="submission" date="2016-10" db="EMBL/GenBank/DDBJ databases">
        <authorList>
            <person name="Varghese N."/>
            <person name="Submissions S."/>
        </authorList>
    </citation>
    <scope>NUCLEOTIDE SEQUENCE [LARGE SCALE GENOMIC DNA]</scope>
    <source>
        <strain evidence="12">CGMCC 4.3525</strain>
    </source>
</reference>
<dbReference type="Gene3D" id="3.40.50.300">
    <property type="entry name" value="P-loop containing nucleotide triphosphate hydrolases"/>
    <property type="match status" value="1"/>
</dbReference>
<name>A0A1H9VYT5_9PSEU</name>
<dbReference type="PROSITE" id="PS50929">
    <property type="entry name" value="ABC_TM1F"/>
    <property type="match status" value="1"/>
</dbReference>
<proteinExistence type="predicted"/>
<protein>
    <submittedName>
        <fullName evidence="11">ATP-binding cassette, subfamily B/ATP-binding cassette, subfamily C</fullName>
    </submittedName>
</protein>
<dbReference type="Proteomes" id="UP000199352">
    <property type="component" value="Unassembled WGS sequence"/>
</dbReference>
<dbReference type="Pfam" id="PF00005">
    <property type="entry name" value="ABC_tran"/>
    <property type="match status" value="1"/>
</dbReference>
<evidence type="ECO:0000256" key="2">
    <source>
        <dbReference type="ARBA" id="ARBA00022692"/>
    </source>
</evidence>
<dbReference type="GO" id="GO:0016887">
    <property type="term" value="F:ATP hydrolysis activity"/>
    <property type="evidence" value="ECO:0007669"/>
    <property type="project" value="InterPro"/>
</dbReference>
<feature type="region of interest" description="Disordered" evidence="7">
    <location>
        <begin position="587"/>
        <end position="617"/>
    </location>
</feature>
<evidence type="ECO:0000259" key="9">
    <source>
        <dbReference type="PROSITE" id="PS50893"/>
    </source>
</evidence>
<dbReference type="CDD" id="cd18551">
    <property type="entry name" value="ABC_6TM_LmrA_like"/>
    <property type="match status" value="1"/>
</dbReference>
<dbReference type="Gene3D" id="1.20.1560.10">
    <property type="entry name" value="ABC transporter type 1, transmembrane domain"/>
    <property type="match status" value="1"/>
</dbReference>
<keyword evidence="3" id="KW-0547">Nucleotide-binding</keyword>
<evidence type="ECO:0000256" key="3">
    <source>
        <dbReference type="ARBA" id="ARBA00022741"/>
    </source>
</evidence>
<dbReference type="RefSeq" id="WP_089960736.1">
    <property type="nucleotide sequence ID" value="NZ_FOFR01000029.1"/>
</dbReference>
<dbReference type="STRING" id="402600.SAMN05216188_12931"/>
<dbReference type="InterPro" id="IPR003593">
    <property type="entry name" value="AAA+_ATPase"/>
</dbReference>
<organism evidence="11 12">
    <name type="scientific">Lentzea xinjiangensis</name>
    <dbReference type="NCBI Taxonomy" id="402600"/>
    <lineage>
        <taxon>Bacteria</taxon>
        <taxon>Bacillati</taxon>
        <taxon>Actinomycetota</taxon>
        <taxon>Actinomycetes</taxon>
        <taxon>Pseudonocardiales</taxon>
        <taxon>Pseudonocardiaceae</taxon>
        <taxon>Lentzea</taxon>
    </lineage>
</organism>
<evidence type="ECO:0000256" key="7">
    <source>
        <dbReference type="SAM" id="MobiDB-lite"/>
    </source>
</evidence>
<feature type="transmembrane region" description="Helical" evidence="8">
    <location>
        <begin position="73"/>
        <end position="95"/>
    </location>
</feature>
<feature type="domain" description="ABC transporter" evidence="9">
    <location>
        <begin position="356"/>
        <end position="588"/>
    </location>
</feature>
<dbReference type="GO" id="GO:0005524">
    <property type="term" value="F:ATP binding"/>
    <property type="evidence" value="ECO:0007669"/>
    <property type="project" value="UniProtKB-KW"/>
</dbReference>
<evidence type="ECO:0000256" key="4">
    <source>
        <dbReference type="ARBA" id="ARBA00022840"/>
    </source>
</evidence>
<feature type="transmembrane region" description="Helical" evidence="8">
    <location>
        <begin position="36"/>
        <end position="53"/>
    </location>
</feature>
<dbReference type="SUPFAM" id="SSF90123">
    <property type="entry name" value="ABC transporter transmembrane region"/>
    <property type="match status" value="1"/>
</dbReference>
<keyword evidence="2 8" id="KW-0812">Transmembrane</keyword>
<feature type="transmembrane region" description="Helical" evidence="8">
    <location>
        <begin position="174"/>
        <end position="192"/>
    </location>
</feature>
<sequence>MNSPTPTGQEADRPPGPGWSQLFALLRFGPRLRFELAGLLVLDLLSYTTVLIQPQAVKWLLDSVSTGASFVPAVLALAVVAVCSAILVTVSSYLLGKLGLRMVLGARSGMVGALLRARVTTVQRMPIGDVLSRVGSDTMLLQNALSEALVRGAVAPIVLVATVVLMAFTDLSMVLVLLAIVAVGIGVERLVLRRLSRATEAAQAQVGEMLSGLQRVLVAFRTVKASGTEAREADRIIGQAESAYRQGARAAGWNAVVDGTGWFLMDLMFITALGMGAVKIASGEMSVSELVAFMLYITVLRTPVAVLTNAASAITAGLAALARVEQVRTVPAEPDDLDATAAPAPGPSDVPAPAGIVLDDVWAGYQDHPVLKGVSLHVPHGLTVLTGPSGIGKTTVLNLIERFLEVGQGRLLLDGVDVRALRRDELRNRLAYVEQDAPLLGVSIREAVRYGTDCTDDEELFSALRAVGLADWVESLPRGLDTAIGERAVAISGGQRQRLAVARALLRHADVILLDEATSQLDADSEKTLLRTLVDQAKVRAVLAVSHRMSVASQADLVILLDEGKVRAAGKHAELLRSDALYRRLATTGPATPEPGSPVRRSGHDSEQIDSRSFHGS</sequence>
<dbReference type="GO" id="GO:0015421">
    <property type="term" value="F:ABC-type oligopeptide transporter activity"/>
    <property type="evidence" value="ECO:0007669"/>
    <property type="project" value="TreeGrafter"/>
</dbReference>
<dbReference type="InterPro" id="IPR017871">
    <property type="entry name" value="ABC_transporter-like_CS"/>
</dbReference>
<evidence type="ECO:0000256" key="8">
    <source>
        <dbReference type="SAM" id="Phobius"/>
    </source>
</evidence>
<dbReference type="OrthoDB" id="9806127at2"/>
<feature type="compositionally biased region" description="Basic and acidic residues" evidence="7">
    <location>
        <begin position="602"/>
        <end position="617"/>
    </location>
</feature>
<feature type="transmembrane region" description="Helical" evidence="8">
    <location>
        <begin position="148"/>
        <end position="168"/>
    </location>
</feature>
<evidence type="ECO:0000313" key="12">
    <source>
        <dbReference type="Proteomes" id="UP000199352"/>
    </source>
</evidence>
<dbReference type="InterPro" id="IPR036640">
    <property type="entry name" value="ABC1_TM_sf"/>
</dbReference>
<dbReference type="GO" id="GO:0005886">
    <property type="term" value="C:plasma membrane"/>
    <property type="evidence" value="ECO:0007669"/>
    <property type="project" value="UniProtKB-SubCell"/>
</dbReference>
<dbReference type="InterPro" id="IPR011527">
    <property type="entry name" value="ABC1_TM_dom"/>
</dbReference>
<dbReference type="InterPro" id="IPR039421">
    <property type="entry name" value="Type_1_exporter"/>
</dbReference>
<dbReference type="PANTHER" id="PTHR43394:SF1">
    <property type="entry name" value="ATP-BINDING CASSETTE SUB-FAMILY B MEMBER 10, MITOCHONDRIAL"/>
    <property type="match status" value="1"/>
</dbReference>